<feature type="transmembrane region" description="Helical" evidence="1">
    <location>
        <begin position="20"/>
        <end position="42"/>
    </location>
</feature>
<dbReference type="EMBL" id="JAKWFO010000014">
    <property type="protein sequence ID" value="KAI9632195.1"/>
    <property type="molecule type" value="Genomic_DNA"/>
</dbReference>
<evidence type="ECO:0000313" key="3">
    <source>
        <dbReference type="EMBL" id="KAI9632195.1"/>
    </source>
</evidence>
<dbReference type="Proteomes" id="UP001164286">
    <property type="component" value="Unassembled WGS sequence"/>
</dbReference>
<feature type="transmembrane region" description="Helical" evidence="1">
    <location>
        <begin position="124"/>
        <end position="149"/>
    </location>
</feature>
<accession>A0AA38H1V9</accession>
<feature type="transmembrane region" description="Helical" evidence="1">
    <location>
        <begin position="161"/>
        <end position="186"/>
    </location>
</feature>
<feature type="domain" description="DUF6534" evidence="2">
    <location>
        <begin position="171"/>
        <end position="255"/>
    </location>
</feature>
<organism evidence="3 4">
    <name type="scientific">Dioszegia hungarica</name>
    <dbReference type="NCBI Taxonomy" id="4972"/>
    <lineage>
        <taxon>Eukaryota</taxon>
        <taxon>Fungi</taxon>
        <taxon>Dikarya</taxon>
        <taxon>Basidiomycota</taxon>
        <taxon>Agaricomycotina</taxon>
        <taxon>Tremellomycetes</taxon>
        <taxon>Tremellales</taxon>
        <taxon>Bulleribasidiaceae</taxon>
        <taxon>Dioszegia</taxon>
    </lineage>
</organism>
<protein>
    <recommendedName>
        <fullName evidence="2">DUF6534 domain-containing protein</fullName>
    </recommendedName>
</protein>
<keyword evidence="1" id="KW-1133">Transmembrane helix</keyword>
<feature type="transmembrane region" description="Helical" evidence="1">
    <location>
        <begin position="231"/>
        <end position="251"/>
    </location>
</feature>
<dbReference type="Pfam" id="PF20152">
    <property type="entry name" value="DUF6534"/>
    <property type="match status" value="1"/>
</dbReference>
<evidence type="ECO:0000259" key="2">
    <source>
        <dbReference type="Pfam" id="PF20152"/>
    </source>
</evidence>
<dbReference type="InterPro" id="IPR045339">
    <property type="entry name" value="DUF6534"/>
</dbReference>
<comment type="caution">
    <text evidence="3">The sequence shown here is derived from an EMBL/GenBank/DDBJ whole genome shotgun (WGS) entry which is preliminary data.</text>
</comment>
<feature type="transmembrane region" description="Helical" evidence="1">
    <location>
        <begin position="198"/>
        <end position="225"/>
    </location>
</feature>
<keyword evidence="1" id="KW-0472">Membrane</keyword>
<keyword evidence="4" id="KW-1185">Reference proteome</keyword>
<keyword evidence="1" id="KW-0812">Transmembrane</keyword>
<dbReference type="RefSeq" id="XP_052941972.1">
    <property type="nucleotide sequence ID" value="XM_053091122.1"/>
</dbReference>
<proteinExistence type="predicted"/>
<dbReference type="PANTHER" id="PTHR40465:SF1">
    <property type="entry name" value="DUF6534 DOMAIN-CONTAINING PROTEIN"/>
    <property type="match status" value="1"/>
</dbReference>
<sequence>MEMNVDTFPAIAHYKGPPLVGFIATSILFGCSLMSLMHYWQFSYATDRRGMKAFVVLLAFWSVITTAFVLATTLRQFAFRFGLRPSPQDPIWNSMNYLLDCSVHILVSGFYARRAWKLHDRALYLAVALTSTLMINAAGAIGAMVTGIYTVDEKRLQLANVFTYIWLGSQLAADTAITALIIVKLLSSRTGWKQTDSLIHKLVVVGIETQLPPAIFTLAFLITYITAPSPAYIGFFVCTPMVYILCVLETLNSRYKLSVRMLSETSGTWKDEIKSHNRSMPACNINITTETYSHSEAAGSIGIAGKRASTHSVARLDDSTDSLPDGQEDAKDMNTSEIRLV</sequence>
<feature type="transmembrane region" description="Helical" evidence="1">
    <location>
        <begin position="94"/>
        <end position="112"/>
    </location>
</feature>
<evidence type="ECO:0000256" key="1">
    <source>
        <dbReference type="SAM" id="Phobius"/>
    </source>
</evidence>
<evidence type="ECO:0000313" key="4">
    <source>
        <dbReference type="Proteomes" id="UP001164286"/>
    </source>
</evidence>
<name>A0AA38H1V9_9TREE</name>
<gene>
    <name evidence="3" type="ORF">MKK02DRAFT_40493</name>
</gene>
<reference evidence="3" key="1">
    <citation type="journal article" date="2022" name="G3 (Bethesda)">
        <title>High quality genome of the basidiomycete yeast Dioszegia hungarica PDD-24b-2 isolated from cloud water.</title>
        <authorList>
            <person name="Jarrige D."/>
            <person name="Haridas S."/>
            <person name="Bleykasten-Grosshans C."/>
            <person name="Joly M."/>
            <person name="Nadalig T."/>
            <person name="Sancelme M."/>
            <person name="Vuilleumier S."/>
            <person name="Grigoriev I.V."/>
            <person name="Amato P."/>
            <person name="Bringel F."/>
        </authorList>
    </citation>
    <scope>NUCLEOTIDE SEQUENCE</scope>
    <source>
        <strain evidence="3">PDD-24b-2</strain>
    </source>
</reference>
<feature type="transmembrane region" description="Helical" evidence="1">
    <location>
        <begin position="54"/>
        <end position="74"/>
    </location>
</feature>
<dbReference type="GeneID" id="77730327"/>
<dbReference type="AlphaFoldDB" id="A0AA38H1V9"/>
<dbReference type="PANTHER" id="PTHR40465">
    <property type="entry name" value="CHROMOSOME 1, WHOLE GENOME SHOTGUN SEQUENCE"/>
    <property type="match status" value="1"/>
</dbReference>